<dbReference type="InterPro" id="IPR009057">
    <property type="entry name" value="Homeodomain-like_sf"/>
</dbReference>
<keyword evidence="2" id="KW-0238">DNA-binding</keyword>
<dbReference type="InterPro" id="IPR018060">
    <property type="entry name" value="HTH_AraC"/>
</dbReference>
<keyword evidence="4" id="KW-0812">Transmembrane</keyword>
<feature type="transmembrane region" description="Helical" evidence="4">
    <location>
        <begin position="289"/>
        <end position="310"/>
    </location>
</feature>
<dbReference type="Gene3D" id="1.10.10.60">
    <property type="entry name" value="Homeodomain-like"/>
    <property type="match status" value="2"/>
</dbReference>
<dbReference type="InterPro" id="IPR020449">
    <property type="entry name" value="Tscrpt_reg_AraC-type_HTH"/>
</dbReference>
<dbReference type="PROSITE" id="PS01124">
    <property type="entry name" value="HTH_ARAC_FAMILY_2"/>
    <property type="match status" value="1"/>
</dbReference>
<evidence type="ECO:0000313" key="6">
    <source>
        <dbReference type="EMBL" id="SOY30200.1"/>
    </source>
</evidence>
<evidence type="ECO:0000259" key="5">
    <source>
        <dbReference type="PROSITE" id="PS01124"/>
    </source>
</evidence>
<dbReference type="GO" id="GO:0003700">
    <property type="term" value="F:DNA-binding transcription factor activity"/>
    <property type="evidence" value="ECO:0007669"/>
    <property type="project" value="InterPro"/>
</dbReference>
<protein>
    <submittedName>
        <fullName evidence="6">HTH-type transcriptional regulator YesS</fullName>
    </submittedName>
</protein>
<evidence type="ECO:0000313" key="7">
    <source>
        <dbReference type="Proteomes" id="UP000236311"/>
    </source>
</evidence>
<name>A0A2K4ZIB1_9FIRM</name>
<dbReference type="EMBL" id="OFSM01000014">
    <property type="protein sequence ID" value="SOY30200.1"/>
    <property type="molecule type" value="Genomic_DNA"/>
</dbReference>
<evidence type="ECO:0000256" key="3">
    <source>
        <dbReference type="ARBA" id="ARBA00023163"/>
    </source>
</evidence>
<keyword evidence="4" id="KW-1133">Transmembrane helix</keyword>
<reference evidence="6 7" key="1">
    <citation type="submission" date="2018-01" db="EMBL/GenBank/DDBJ databases">
        <authorList>
            <person name="Gaut B.S."/>
            <person name="Morton B.R."/>
            <person name="Clegg M.T."/>
            <person name="Duvall M.R."/>
        </authorList>
    </citation>
    <scope>NUCLEOTIDE SEQUENCE [LARGE SCALE GENOMIC DNA]</scope>
    <source>
        <strain evidence="6">GP69</strain>
    </source>
</reference>
<evidence type="ECO:0000256" key="4">
    <source>
        <dbReference type="SAM" id="Phobius"/>
    </source>
</evidence>
<dbReference type="AlphaFoldDB" id="A0A2K4ZIB1"/>
<feature type="transmembrane region" description="Helical" evidence="4">
    <location>
        <begin position="36"/>
        <end position="55"/>
    </location>
</feature>
<dbReference type="PANTHER" id="PTHR43280:SF28">
    <property type="entry name" value="HTH-TYPE TRANSCRIPTIONAL ACTIVATOR RHAS"/>
    <property type="match status" value="1"/>
</dbReference>
<gene>
    <name evidence="6" type="primary">yesS_7</name>
    <name evidence="6" type="ORF">AMURIS_02923</name>
</gene>
<feature type="domain" description="HTH araC/xylS-type" evidence="5">
    <location>
        <begin position="605"/>
        <end position="703"/>
    </location>
</feature>
<dbReference type="PANTHER" id="PTHR43280">
    <property type="entry name" value="ARAC-FAMILY TRANSCRIPTIONAL REGULATOR"/>
    <property type="match status" value="1"/>
</dbReference>
<evidence type="ECO:0000256" key="2">
    <source>
        <dbReference type="ARBA" id="ARBA00023125"/>
    </source>
</evidence>
<dbReference type="SMART" id="SM00342">
    <property type="entry name" value="HTH_ARAC"/>
    <property type="match status" value="1"/>
</dbReference>
<dbReference type="PRINTS" id="PR00032">
    <property type="entry name" value="HTHARAC"/>
</dbReference>
<dbReference type="Proteomes" id="UP000236311">
    <property type="component" value="Unassembled WGS sequence"/>
</dbReference>
<accession>A0A2K4ZIB1</accession>
<evidence type="ECO:0000256" key="1">
    <source>
        <dbReference type="ARBA" id="ARBA00023015"/>
    </source>
</evidence>
<dbReference type="Pfam" id="PF12833">
    <property type="entry name" value="HTH_18"/>
    <property type="match status" value="1"/>
</dbReference>
<dbReference type="SUPFAM" id="SSF46689">
    <property type="entry name" value="Homeodomain-like"/>
    <property type="match status" value="1"/>
</dbReference>
<dbReference type="GO" id="GO:0043565">
    <property type="term" value="F:sequence-specific DNA binding"/>
    <property type="evidence" value="ECO:0007669"/>
    <property type="project" value="InterPro"/>
</dbReference>
<proteinExistence type="predicted"/>
<keyword evidence="3" id="KW-0804">Transcription</keyword>
<organism evidence="6 7">
    <name type="scientific">Acetatifactor muris</name>
    <dbReference type="NCBI Taxonomy" id="879566"/>
    <lineage>
        <taxon>Bacteria</taxon>
        <taxon>Bacillati</taxon>
        <taxon>Bacillota</taxon>
        <taxon>Clostridia</taxon>
        <taxon>Lachnospirales</taxon>
        <taxon>Lachnospiraceae</taxon>
        <taxon>Acetatifactor</taxon>
    </lineage>
</organism>
<keyword evidence="1" id="KW-0805">Transcription regulation</keyword>
<sequence>MGRRTCGTYDFTDEKGEIKVSERIRNVRTFSHYVTAYFMVLLVVSGVILVGTLWYSSNMLLQAERQSEQKNMQLAADNLEKQFQMLESIAVQIGITTKYRPNVLSRNQYKEIVMLEDFTKFTNYSPLSVNYFLAYRSEKKIYTFTGNTTYFEYYGPSVLGIPYEQADEIFGQILDKKKASFLYSEPYVLSVFPVRFYGYDKTNAYNAVLCFVLTKPQIQRYLEQVCAGLPEQYAVMVNGEVILDKTDMEIEVLTGASDCMNVISSDGKIRLYAPVRLKGWQLLLDWDSAIFYIGVGFCGVLILLIAFAMAHISLLPLNRLIEKYVPNSSKFERNFRQLDSILGNMTQMNADIRFQLRNHLLNLILRGEYSEGMLERWSMTGIVFDRSLYCVYLMKKEGQADVGNLLGEELEKLRDLDIDFYIVVMEHIDMTAVIAGYDSSVTHQQVTEMLRLAASECTLELCVGRPVDSPKRLPLSMMSAQTAGSYRGSTSASQKRIQTDFLAERLVAAAECGSQSAMEEVSRDIDRFLMDSATENLLRKQNLYEFLQNVLRKADEHGVEVDKSEVNSLVLLSDISMTLCDLQKLLLEAADKTSQNRLTGNDASKLLVEYVIANAYDPDINLQELSDRFGLSSDYISSMIKKETGFSFKEYLTMLRIAEGKRLLTEEKSLTVNDVAMRVGYRKASNFSKKFKELTGMQPSQVR</sequence>
<dbReference type="OrthoDB" id="249627at2"/>
<keyword evidence="4" id="KW-0472">Membrane</keyword>
<keyword evidence="7" id="KW-1185">Reference proteome</keyword>